<sequence>MKHLVWLLLIPLWVGSLQASAQATNASTNAAEHQQNDAQRLLILGDSLSAGYGIDPQQGWVTLLQNAWQDKNIQVINGAISGDTTAGGVSRLPALLQTHNPTHVLIELGGNDGLQGYPINEMRENLKLMIELVREHGAKPILQKMRIPTNYGKRYTQMFTDSYIGLATEHKVPLVPFFLDDIALDASLMQADGIHPKAQAQPQIMQFMRLQLENILIPAH</sequence>
<keyword evidence="1" id="KW-0732">Signal</keyword>
<gene>
    <name evidence="3" type="ORF">ACFP85_10660</name>
</gene>
<dbReference type="PANTHER" id="PTHR30383">
    <property type="entry name" value="THIOESTERASE 1/PROTEASE 1/LYSOPHOSPHOLIPASE L1"/>
    <property type="match status" value="1"/>
</dbReference>
<protein>
    <submittedName>
        <fullName evidence="3">Arylesterase</fullName>
    </submittedName>
</protein>
<comment type="caution">
    <text evidence="3">The sequence shown here is derived from an EMBL/GenBank/DDBJ whole genome shotgun (WGS) entry which is preliminary data.</text>
</comment>
<accession>A0ABW1XMK5</accession>
<organism evidence="3 4">
    <name type="scientific">Pseudobowmanella zhangzhouensis</name>
    <dbReference type="NCBI Taxonomy" id="1537679"/>
    <lineage>
        <taxon>Bacteria</taxon>
        <taxon>Pseudomonadati</taxon>
        <taxon>Pseudomonadota</taxon>
        <taxon>Gammaproteobacteria</taxon>
        <taxon>Alteromonadales</taxon>
        <taxon>Alteromonadaceae</taxon>
    </lineage>
</organism>
<dbReference type="InterPro" id="IPR036514">
    <property type="entry name" value="SGNH_hydro_sf"/>
</dbReference>
<feature type="chain" id="PRO_5047501257" evidence="1">
    <location>
        <begin position="22"/>
        <end position="220"/>
    </location>
</feature>
<dbReference type="RefSeq" id="WP_131258409.1">
    <property type="nucleotide sequence ID" value="NZ_JBHSUS010000001.1"/>
</dbReference>
<dbReference type="Proteomes" id="UP001596364">
    <property type="component" value="Unassembled WGS sequence"/>
</dbReference>
<evidence type="ECO:0000313" key="3">
    <source>
        <dbReference type="EMBL" id="MFC6440607.1"/>
    </source>
</evidence>
<dbReference type="PROSITE" id="PS01098">
    <property type="entry name" value="LIPASE_GDSL_SER"/>
    <property type="match status" value="1"/>
</dbReference>
<dbReference type="InterPro" id="IPR013830">
    <property type="entry name" value="SGNH_hydro"/>
</dbReference>
<proteinExistence type="predicted"/>
<dbReference type="SUPFAM" id="SSF52266">
    <property type="entry name" value="SGNH hydrolase"/>
    <property type="match status" value="1"/>
</dbReference>
<name>A0ABW1XMK5_9ALTE</name>
<evidence type="ECO:0000256" key="1">
    <source>
        <dbReference type="SAM" id="SignalP"/>
    </source>
</evidence>
<dbReference type="InterPro" id="IPR051532">
    <property type="entry name" value="Ester_Hydrolysis_Enzymes"/>
</dbReference>
<dbReference type="InterPro" id="IPR008265">
    <property type="entry name" value="Lipase_GDSL_AS"/>
</dbReference>
<reference evidence="4" key="1">
    <citation type="journal article" date="2019" name="Int. J. Syst. Evol. Microbiol.">
        <title>The Global Catalogue of Microorganisms (GCM) 10K type strain sequencing project: providing services to taxonomists for standard genome sequencing and annotation.</title>
        <authorList>
            <consortium name="The Broad Institute Genomics Platform"/>
            <consortium name="The Broad Institute Genome Sequencing Center for Infectious Disease"/>
            <person name="Wu L."/>
            <person name="Ma J."/>
        </authorList>
    </citation>
    <scope>NUCLEOTIDE SEQUENCE [LARGE SCALE GENOMIC DNA]</scope>
    <source>
        <strain evidence="4">CGMCC 1.16031</strain>
    </source>
</reference>
<feature type="domain" description="SGNH hydrolase-type esterase" evidence="2">
    <location>
        <begin position="43"/>
        <end position="199"/>
    </location>
</feature>
<dbReference type="EMBL" id="JBHSUS010000001">
    <property type="protein sequence ID" value="MFC6440607.1"/>
    <property type="molecule type" value="Genomic_DNA"/>
</dbReference>
<evidence type="ECO:0000259" key="2">
    <source>
        <dbReference type="Pfam" id="PF13472"/>
    </source>
</evidence>
<feature type="signal peptide" evidence="1">
    <location>
        <begin position="1"/>
        <end position="21"/>
    </location>
</feature>
<dbReference type="PANTHER" id="PTHR30383:SF24">
    <property type="entry name" value="THIOESTERASE 1_PROTEASE 1_LYSOPHOSPHOLIPASE L1"/>
    <property type="match status" value="1"/>
</dbReference>
<dbReference type="CDD" id="cd01822">
    <property type="entry name" value="Lysophospholipase_L1_like"/>
    <property type="match status" value="1"/>
</dbReference>
<keyword evidence="4" id="KW-1185">Reference proteome</keyword>
<dbReference type="Pfam" id="PF13472">
    <property type="entry name" value="Lipase_GDSL_2"/>
    <property type="match status" value="1"/>
</dbReference>
<evidence type="ECO:0000313" key="4">
    <source>
        <dbReference type="Proteomes" id="UP001596364"/>
    </source>
</evidence>
<dbReference type="Gene3D" id="3.40.50.1110">
    <property type="entry name" value="SGNH hydrolase"/>
    <property type="match status" value="1"/>
</dbReference>